<dbReference type="EMBL" id="BSDO01000001">
    <property type="protein sequence ID" value="GLI20572.1"/>
    <property type="molecule type" value="Genomic_DNA"/>
</dbReference>
<feature type="transmembrane region" description="Helical" evidence="1">
    <location>
        <begin position="61"/>
        <end position="83"/>
    </location>
</feature>
<dbReference type="RefSeq" id="WP_281804760.1">
    <property type="nucleotide sequence ID" value="NZ_BSDO01000001.1"/>
</dbReference>
<organism evidence="2 4">
    <name type="scientific">Xanthobacter flavus</name>
    <dbReference type="NCBI Taxonomy" id="281"/>
    <lineage>
        <taxon>Bacteria</taxon>
        <taxon>Pseudomonadati</taxon>
        <taxon>Pseudomonadota</taxon>
        <taxon>Alphaproteobacteria</taxon>
        <taxon>Hyphomicrobiales</taxon>
        <taxon>Xanthobacteraceae</taxon>
        <taxon>Xanthobacter</taxon>
    </lineage>
</organism>
<dbReference type="AlphaFoldDB" id="A0A9W6CJX3"/>
<reference evidence="3 5" key="2">
    <citation type="submission" date="2023-07" db="EMBL/GenBank/DDBJ databases">
        <title>Genomic Encyclopedia of Type Strains, Phase IV (KMG-IV): sequencing the most valuable type-strain genomes for metagenomic binning, comparative biology and taxonomic classification.</title>
        <authorList>
            <person name="Goeker M."/>
        </authorList>
    </citation>
    <scope>NUCLEOTIDE SEQUENCE [LARGE SCALE GENOMIC DNA]</scope>
    <source>
        <strain evidence="3 5">DSM 338</strain>
    </source>
</reference>
<sequence>MAQRVKFPVFEALKFTYRWTLTVLRKHWIVALIYAVGTLAWNYAGLIMLGGVVESGQPPTAMAFVKIYGLNAIEGFAFIYLALLTHNEVLRGSGGFNAATMGPLGIRGLTYLFDSLILFLAAVILVVLSGAVIASIVALLRNGSASTLVGVVGVVAIWLVGIGVVTRLSLRLPSRSIGQPMPWNDVWRLGRGNTLRLVGGTLLLSLAMLAAVIVVVLPVQLLFGSFSATDMHVVSQTKSTPLGPLHLEMRSFETPGMPFIPALINGLLSGIMSVIGAIALAAYVSLAFAYLRQVSEDAPSAPLLDRDPNEPPEDF</sequence>
<evidence type="ECO:0000313" key="2">
    <source>
        <dbReference type="EMBL" id="GLI20572.1"/>
    </source>
</evidence>
<evidence type="ECO:0000313" key="5">
    <source>
        <dbReference type="Proteomes" id="UP001245370"/>
    </source>
</evidence>
<feature type="transmembrane region" description="Helical" evidence="1">
    <location>
        <begin position="145"/>
        <end position="165"/>
    </location>
</feature>
<dbReference type="Proteomes" id="UP001245370">
    <property type="component" value="Unassembled WGS sequence"/>
</dbReference>
<name>A0A9W6CJX3_XANFL</name>
<dbReference type="EMBL" id="JAVDPY010000003">
    <property type="protein sequence ID" value="MDR6333675.1"/>
    <property type="molecule type" value="Genomic_DNA"/>
</dbReference>
<evidence type="ECO:0000256" key="1">
    <source>
        <dbReference type="SAM" id="Phobius"/>
    </source>
</evidence>
<evidence type="ECO:0000313" key="4">
    <source>
        <dbReference type="Proteomes" id="UP001144397"/>
    </source>
</evidence>
<feature type="transmembrane region" description="Helical" evidence="1">
    <location>
        <begin position="197"/>
        <end position="223"/>
    </location>
</feature>
<feature type="transmembrane region" description="Helical" evidence="1">
    <location>
        <begin position="28"/>
        <end position="49"/>
    </location>
</feature>
<reference evidence="2" key="1">
    <citation type="submission" date="2022-12" db="EMBL/GenBank/DDBJ databases">
        <title>Reference genome sequencing for broad-spectrum identification of bacterial and archaeal isolates by mass spectrometry.</title>
        <authorList>
            <person name="Sekiguchi Y."/>
            <person name="Tourlousse D.M."/>
        </authorList>
    </citation>
    <scope>NUCLEOTIDE SEQUENCE</scope>
    <source>
        <strain evidence="2">301</strain>
    </source>
</reference>
<protein>
    <submittedName>
        <fullName evidence="2">Uncharacterized protein</fullName>
    </submittedName>
</protein>
<evidence type="ECO:0000313" key="3">
    <source>
        <dbReference type="EMBL" id="MDR6333675.1"/>
    </source>
</evidence>
<comment type="caution">
    <text evidence="2">The sequence shown here is derived from an EMBL/GenBank/DDBJ whole genome shotgun (WGS) entry which is preliminary data.</text>
</comment>
<keyword evidence="1" id="KW-1133">Transmembrane helix</keyword>
<feature type="transmembrane region" description="Helical" evidence="1">
    <location>
        <begin position="116"/>
        <end position="139"/>
    </location>
</feature>
<accession>A0A9W6CJX3</accession>
<dbReference type="Proteomes" id="UP001144397">
    <property type="component" value="Unassembled WGS sequence"/>
</dbReference>
<feature type="transmembrane region" description="Helical" evidence="1">
    <location>
        <begin position="267"/>
        <end position="291"/>
    </location>
</feature>
<proteinExistence type="predicted"/>
<dbReference type="GeneID" id="95761038"/>
<keyword evidence="1" id="KW-0812">Transmembrane</keyword>
<keyword evidence="1" id="KW-0472">Membrane</keyword>
<keyword evidence="5" id="KW-1185">Reference proteome</keyword>
<gene>
    <name evidence="3" type="ORF">GGQ86_002145</name>
    <name evidence="2" type="ORF">XFLAVUS301_02460</name>
</gene>